<dbReference type="AlphaFoldDB" id="A0AAV5WIU8"/>
<feature type="non-terminal residue" evidence="1">
    <location>
        <position position="188"/>
    </location>
</feature>
<organism evidence="1 2">
    <name type="scientific">Pristionchus fissidentatus</name>
    <dbReference type="NCBI Taxonomy" id="1538716"/>
    <lineage>
        <taxon>Eukaryota</taxon>
        <taxon>Metazoa</taxon>
        <taxon>Ecdysozoa</taxon>
        <taxon>Nematoda</taxon>
        <taxon>Chromadorea</taxon>
        <taxon>Rhabditida</taxon>
        <taxon>Rhabditina</taxon>
        <taxon>Diplogasteromorpha</taxon>
        <taxon>Diplogasteroidea</taxon>
        <taxon>Neodiplogasteridae</taxon>
        <taxon>Pristionchus</taxon>
    </lineage>
</organism>
<protein>
    <recommendedName>
        <fullName evidence="3">Vinculin</fullName>
    </recommendedName>
</protein>
<accession>A0AAV5WIU8</accession>
<dbReference type="EMBL" id="BTSY01000005">
    <property type="protein sequence ID" value="GMT30238.1"/>
    <property type="molecule type" value="Genomic_DNA"/>
</dbReference>
<feature type="non-terminal residue" evidence="1">
    <location>
        <position position="1"/>
    </location>
</feature>
<evidence type="ECO:0008006" key="3">
    <source>
        <dbReference type="Google" id="ProtNLM"/>
    </source>
</evidence>
<evidence type="ECO:0000313" key="1">
    <source>
        <dbReference type="EMBL" id="GMT30238.1"/>
    </source>
</evidence>
<name>A0AAV5WIU8_9BILA</name>
<proteinExistence type="predicted"/>
<comment type="caution">
    <text evidence="1">The sequence shown here is derived from an EMBL/GenBank/DDBJ whole genome shotgun (WGS) entry which is preliminary data.</text>
</comment>
<reference evidence="1" key="1">
    <citation type="submission" date="2023-10" db="EMBL/GenBank/DDBJ databases">
        <title>Genome assembly of Pristionchus species.</title>
        <authorList>
            <person name="Yoshida K."/>
            <person name="Sommer R.J."/>
        </authorList>
    </citation>
    <scope>NUCLEOTIDE SEQUENCE</scope>
    <source>
        <strain evidence="1">RS5133</strain>
    </source>
</reference>
<evidence type="ECO:0000313" key="2">
    <source>
        <dbReference type="Proteomes" id="UP001432322"/>
    </source>
</evidence>
<sequence length="188" mass="20877">ILDLKKFLKKEEDDAANRMREIDMTISGARNEIASKCTLIIAQAIMDLMAQVEKVGRTEYQSVQRRQATIQHALQNIDQTIEISTRSRLTPDLSNRLSMQKSALASTSQLAGEYRNVKVPKAICSPVMKINYATSCNAIINAIASLGETITANFVTADSYCRKVHTFSTPLVDSAYSKFTELSAHNPF</sequence>
<gene>
    <name evidence="1" type="ORF">PFISCL1PPCAC_21535</name>
</gene>
<dbReference type="Proteomes" id="UP001432322">
    <property type="component" value="Unassembled WGS sequence"/>
</dbReference>
<keyword evidence="2" id="KW-1185">Reference proteome</keyword>